<dbReference type="PROSITE" id="PS00122">
    <property type="entry name" value="CARBOXYLESTERASE_B_1"/>
    <property type="match status" value="1"/>
</dbReference>
<feature type="domain" description="Carboxylesterase type B" evidence="7">
    <location>
        <begin position="24"/>
        <end position="562"/>
    </location>
</feature>
<reference evidence="8" key="1">
    <citation type="submission" date="2022-03" db="EMBL/GenBank/DDBJ databases">
        <authorList>
            <person name="Tunstrom K."/>
        </authorList>
    </citation>
    <scope>NUCLEOTIDE SEQUENCE</scope>
</reference>
<evidence type="ECO:0000313" key="8">
    <source>
        <dbReference type="EMBL" id="CAH2089352.1"/>
    </source>
</evidence>
<sequence length="585" mass="66780">MATSENSLLLILVICSVNNILGEVIVNTKSGKINGKEVQSIIPDKKYFSFLSIPYALPPIGKLRFKPPHRHPGWEDVLEAKKERKHCAQYNSPTRHIKKYGFCGDEDCLHLSIHTPKLPHNRELHLPVIVFLYNELFKVSLNATKDYGPDFIMNEDVILVTINHRLSVLGFASFGDEILPGNNGIKDVVVALKWLKDNIISFGGDPSRITLMGNSGGATIVDILLHSSKAKGLFSAAILQSSSSFDPLYFDENHKQYAIALTEALEDKATTSSSFIERLSEISAYKIADKEHFVIHVDVPRALQRETVPFGPVIEIEHDDAIITKLPENNPIDIKIPVMIGFNSRHSIEMSARYLYSSQFLTYAEKDFVVVFPKRVNYHFQINDEIYFKALQEIKDFYFEEGYVKTSKPGEFLTYMNDMVHFYHINYAVQTYTNTSSMPVYYYMFDYSGELNFRKNSIMADTTNFDGTWGASAGDELCYLFVCNPWRKQYKKLLGSNEDLEEIKVLKTMVKMVTDFAKTGNPTPPGSVFTWKPATLENRECLIISDELKMVSKLYDNRIKFWDNFIEKYEKLAVNGVVKDTHDEL</sequence>
<dbReference type="EC" id="3.1.1.-" evidence="6"/>
<protein>
    <recommendedName>
        <fullName evidence="6">Carboxylic ester hydrolase</fullName>
        <ecNumber evidence="6">3.1.1.-</ecNumber>
    </recommendedName>
</protein>
<dbReference type="EMBL" id="CAKOGL010000008">
    <property type="protein sequence ID" value="CAH2089352.1"/>
    <property type="molecule type" value="Genomic_DNA"/>
</dbReference>
<evidence type="ECO:0000256" key="2">
    <source>
        <dbReference type="ARBA" id="ARBA00022487"/>
    </source>
</evidence>
<organism evidence="8 9">
    <name type="scientific">Euphydryas editha</name>
    <name type="common">Edith's checkerspot</name>
    <dbReference type="NCBI Taxonomy" id="104508"/>
    <lineage>
        <taxon>Eukaryota</taxon>
        <taxon>Metazoa</taxon>
        <taxon>Ecdysozoa</taxon>
        <taxon>Arthropoda</taxon>
        <taxon>Hexapoda</taxon>
        <taxon>Insecta</taxon>
        <taxon>Pterygota</taxon>
        <taxon>Neoptera</taxon>
        <taxon>Endopterygota</taxon>
        <taxon>Lepidoptera</taxon>
        <taxon>Glossata</taxon>
        <taxon>Ditrysia</taxon>
        <taxon>Papilionoidea</taxon>
        <taxon>Nymphalidae</taxon>
        <taxon>Nymphalinae</taxon>
        <taxon>Euphydryas</taxon>
    </lineage>
</organism>
<keyword evidence="6" id="KW-0732">Signal</keyword>
<evidence type="ECO:0000256" key="5">
    <source>
        <dbReference type="ARBA" id="ARBA00023180"/>
    </source>
</evidence>
<comment type="similarity">
    <text evidence="1 6">Belongs to the type-B carboxylesterase/lipase family.</text>
</comment>
<accession>A0AAU9TT71</accession>
<name>A0AAU9TT71_EUPED</name>
<dbReference type="Proteomes" id="UP001153954">
    <property type="component" value="Unassembled WGS sequence"/>
</dbReference>
<keyword evidence="3 6" id="KW-0378">Hydrolase</keyword>
<gene>
    <name evidence="8" type="ORF">EEDITHA_LOCUS5413</name>
</gene>
<dbReference type="PANTHER" id="PTHR11559">
    <property type="entry name" value="CARBOXYLESTERASE"/>
    <property type="match status" value="1"/>
</dbReference>
<evidence type="ECO:0000256" key="1">
    <source>
        <dbReference type="ARBA" id="ARBA00005964"/>
    </source>
</evidence>
<evidence type="ECO:0000256" key="6">
    <source>
        <dbReference type="RuleBase" id="RU361235"/>
    </source>
</evidence>
<feature type="chain" id="PRO_5043090685" description="Carboxylic ester hydrolase" evidence="6">
    <location>
        <begin position="23"/>
        <end position="585"/>
    </location>
</feature>
<keyword evidence="9" id="KW-1185">Reference proteome</keyword>
<feature type="signal peptide" evidence="6">
    <location>
        <begin position="1"/>
        <end position="22"/>
    </location>
</feature>
<dbReference type="InterPro" id="IPR002018">
    <property type="entry name" value="CarbesteraseB"/>
</dbReference>
<dbReference type="InterPro" id="IPR029058">
    <property type="entry name" value="AB_hydrolase_fold"/>
</dbReference>
<evidence type="ECO:0000259" key="7">
    <source>
        <dbReference type="Pfam" id="PF00135"/>
    </source>
</evidence>
<keyword evidence="5" id="KW-0325">Glycoprotein</keyword>
<comment type="caution">
    <text evidence="8">The sequence shown here is derived from an EMBL/GenBank/DDBJ whole genome shotgun (WGS) entry which is preliminary data.</text>
</comment>
<dbReference type="GO" id="GO:0052689">
    <property type="term" value="F:carboxylic ester hydrolase activity"/>
    <property type="evidence" value="ECO:0007669"/>
    <property type="project" value="UniProtKB-KW"/>
</dbReference>
<dbReference type="InterPro" id="IPR050309">
    <property type="entry name" value="Type-B_Carboxylest/Lipase"/>
</dbReference>
<dbReference type="Gene3D" id="3.40.50.1820">
    <property type="entry name" value="alpha/beta hydrolase"/>
    <property type="match status" value="1"/>
</dbReference>
<evidence type="ECO:0000313" key="9">
    <source>
        <dbReference type="Proteomes" id="UP001153954"/>
    </source>
</evidence>
<keyword evidence="2" id="KW-0719">Serine esterase</keyword>
<evidence type="ECO:0000256" key="3">
    <source>
        <dbReference type="ARBA" id="ARBA00022801"/>
    </source>
</evidence>
<dbReference type="InterPro" id="IPR019826">
    <property type="entry name" value="Carboxylesterase_B_AS"/>
</dbReference>
<dbReference type="SUPFAM" id="SSF53474">
    <property type="entry name" value="alpha/beta-Hydrolases"/>
    <property type="match status" value="1"/>
</dbReference>
<dbReference type="AlphaFoldDB" id="A0AAU9TT71"/>
<evidence type="ECO:0000256" key="4">
    <source>
        <dbReference type="ARBA" id="ARBA00023157"/>
    </source>
</evidence>
<dbReference type="Pfam" id="PF00135">
    <property type="entry name" value="COesterase"/>
    <property type="match status" value="1"/>
</dbReference>
<proteinExistence type="inferred from homology"/>
<keyword evidence="4" id="KW-1015">Disulfide bond</keyword>